<name>A0A0J1FRI6_9FIRM</name>
<dbReference type="Proteomes" id="UP000036356">
    <property type="component" value="Unassembled WGS sequence"/>
</dbReference>
<reference evidence="2 3" key="1">
    <citation type="submission" date="2015-06" db="EMBL/GenBank/DDBJ databases">
        <title>Draft genome of the moderately acidophilic sulfate reducer Candidatus Desulfosporosinus acididurans strain M1.</title>
        <authorList>
            <person name="Poehlein A."/>
            <person name="Petzsch P."/>
            <person name="Johnson B.D."/>
            <person name="Schloemann M."/>
            <person name="Daniel R."/>
            <person name="Muehling M."/>
        </authorList>
    </citation>
    <scope>NUCLEOTIDE SEQUENCE [LARGE SCALE GENOMIC DNA]</scope>
    <source>
        <strain evidence="2 3">M1</strain>
    </source>
</reference>
<evidence type="ECO:0000256" key="1">
    <source>
        <dbReference type="SAM" id="MobiDB-lite"/>
    </source>
</evidence>
<keyword evidence="3" id="KW-1185">Reference proteome</keyword>
<proteinExistence type="predicted"/>
<accession>A0A0J1FRI6</accession>
<organism evidence="2 3">
    <name type="scientific">Desulfosporosinus acididurans</name>
    <dbReference type="NCBI Taxonomy" id="476652"/>
    <lineage>
        <taxon>Bacteria</taxon>
        <taxon>Bacillati</taxon>
        <taxon>Bacillota</taxon>
        <taxon>Clostridia</taxon>
        <taxon>Eubacteriales</taxon>
        <taxon>Desulfitobacteriaceae</taxon>
        <taxon>Desulfosporosinus</taxon>
    </lineage>
</organism>
<dbReference type="EMBL" id="LDZY01000006">
    <property type="protein sequence ID" value="KLU66089.1"/>
    <property type="molecule type" value="Genomic_DNA"/>
</dbReference>
<gene>
    <name evidence="2" type="ORF">DEAC_c21280</name>
</gene>
<dbReference type="AlphaFoldDB" id="A0A0J1FRI6"/>
<feature type="region of interest" description="Disordered" evidence="1">
    <location>
        <begin position="17"/>
        <end position="51"/>
    </location>
</feature>
<evidence type="ECO:0000313" key="2">
    <source>
        <dbReference type="EMBL" id="KLU66089.1"/>
    </source>
</evidence>
<comment type="caution">
    <text evidence="2">The sequence shown here is derived from an EMBL/GenBank/DDBJ whole genome shotgun (WGS) entry which is preliminary data.</text>
</comment>
<evidence type="ECO:0000313" key="3">
    <source>
        <dbReference type="Proteomes" id="UP000036356"/>
    </source>
</evidence>
<protein>
    <submittedName>
        <fullName evidence="2">Uncharacterized protein</fullName>
    </submittedName>
</protein>
<dbReference type="STRING" id="476652.DEAC_c21280"/>
<dbReference type="PATRIC" id="fig|476652.3.peg.2202"/>
<feature type="compositionally biased region" description="Polar residues" evidence="1">
    <location>
        <begin position="22"/>
        <end position="33"/>
    </location>
</feature>
<dbReference type="RefSeq" id="WP_088188452.1">
    <property type="nucleotide sequence ID" value="NZ_LDZY01000006.1"/>
</dbReference>
<sequence length="51" mass="5705">MDDKTIEQMKKILAAKKLKSSQQGGPVKSTQKIGETRKGIKRRKVGGMFDK</sequence>